<sequence length="193" mass="21180">MAADTRDSCHEGGPPLLATSQVPVINKLSLAGSTKGARKSEDGSPLETYLWESAEVHIGGSRAAKAKVPKSTSCTSQPSGQCHADWECKTFKELSEMDCGQLHQLCSKLSQLIRERSIDLAPLLEEHHNLQEEIDARNVVIQQLLKLTCQQMELPRRPIQMSVIFPESKTDEDTSDTFCVIDLTGKLAACGFL</sequence>
<organism evidence="1">
    <name type="scientific">Amblyomma triste</name>
    <name type="common">Neotropical tick</name>
    <dbReference type="NCBI Taxonomy" id="251400"/>
    <lineage>
        <taxon>Eukaryota</taxon>
        <taxon>Metazoa</taxon>
        <taxon>Ecdysozoa</taxon>
        <taxon>Arthropoda</taxon>
        <taxon>Chelicerata</taxon>
        <taxon>Arachnida</taxon>
        <taxon>Acari</taxon>
        <taxon>Parasitiformes</taxon>
        <taxon>Ixodida</taxon>
        <taxon>Ixodoidea</taxon>
        <taxon>Ixodidae</taxon>
        <taxon>Amblyomminae</taxon>
        <taxon>Amblyomma</taxon>
    </lineage>
</organism>
<accession>A0A023GAN5</accession>
<dbReference type="Pfam" id="PF06937">
    <property type="entry name" value="EURL"/>
    <property type="match status" value="1"/>
</dbReference>
<dbReference type="AlphaFoldDB" id="A0A023GAN5"/>
<protein>
    <submittedName>
        <fullName evidence="1">Uncharacterized protein</fullName>
    </submittedName>
</protein>
<reference evidence="1" key="1">
    <citation type="submission" date="2014-03" db="EMBL/GenBank/DDBJ databases">
        <title>The sialotranscriptome of Amblyomma triste, Amblyomma parvum and Amblyomma cajennense ticks, uncovered by 454-based RNA-seq.</title>
        <authorList>
            <person name="Garcia G.R."/>
            <person name="Gardinassi L.G."/>
            <person name="Ribeiro J.M."/>
            <person name="Anatriello E."/>
            <person name="Ferreira B.R."/>
            <person name="Moreira H.N."/>
            <person name="Mafra C."/>
            <person name="Olegario M.M."/>
            <person name="Szabo P.J."/>
            <person name="Miranda-Santos I.K."/>
            <person name="Maruyama S.R."/>
        </authorList>
    </citation>
    <scope>NUCLEOTIDE SEQUENCE</scope>
    <source>
        <strain evidence="1">Mato Grasso do Sul</strain>
        <tissue evidence="1">Salivary glands</tissue>
    </source>
</reference>
<proteinExistence type="evidence at transcript level"/>
<dbReference type="EMBL" id="GBBM01005668">
    <property type="protein sequence ID" value="JAC29750.1"/>
    <property type="molecule type" value="mRNA"/>
</dbReference>
<name>A0A023GAN5_AMBTT</name>
<evidence type="ECO:0000313" key="1">
    <source>
        <dbReference type="EMBL" id="JAC29750.1"/>
    </source>
</evidence>
<dbReference type="InterPro" id="IPR009704">
    <property type="entry name" value="EURL_prot"/>
</dbReference>